<dbReference type="GeneTree" id="ENSGT00390000011031"/>
<keyword evidence="3" id="KW-1185">Reference proteome</keyword>
<feature type="region of interest" description="Disordered" evidence="1">
    <location>
        <begin position="282"/>
        <end position="301"/>
    </location>
</feature>
<dbReference type="AlphaFoldDB" id="A0A803VF56"/>
<feature type="region of interest" description="Disordered" evidence="1">
    <location>
        <begin position="223"/>
        <end position="275"/>
    </location>
</feature>
<reference evidence="2 3" key="1">
    <citation type="journal article" date="2012" name="Nature">
        <title>The genomic landscape of species divergence in Ficedula flycatchers.</title>
        <authorList>
            <person name="Ellegren H."/>
            <person name="Smeds L."/>
            <person name="Burri R."/>
            <person name="Olason P.I."/>
            <person name="Backstrom N."/>
            <person name="Kawakami T."/>
            <person name="Kunstner A."/>
            <person name="Makinen H."/>
            <person name="Nadachowska-Brzyska K."/>
            <person name="Qvarnstrom A."/>
            <person name="Uebbing S."/>
            <person name="Wolf J.B."/>
        </authorList>
    </citation>
    <scope>NUCLEOTIDE SEQUENCE [LARGE SCALE GENOMIC DNA]</scope>
</reference>
<feature type="compositionally biased region" description="Pro residues" evidence="1">
    <location>
        <begin position="120"/>
        <end position="141"/>
    </location>
</feature>
<dbReference type="GO" id="GO:0005634">
    <property type="term" value="C:nucleus"/>
    <property type="evidence" value="ECO:0007669"/>
    <property type="project" value="TreeGrafter"/>
</dbReference>
<evidence type="ECO:0000313" key="3">
    <source>
        <dbReference type="Proteomes" id="UP000016665"/>
    </source>
</evidence>
<evidence type="ECO:0000256" key="1">
    <source>
        <dbReference type="SAM" id="MobiDB-lite"/>
    </source>
</evidence>
<feature type="region of interest" description="Disordered" evidence="1">
    <location>
        <begin position="120"/>
        <end position="169"/>
    </location>
</feature>
<reference evidence="2" key="3">
    <citation type="submission" date="2025-09" db="UniProtKB">
        <authorList>
            <consortium name="Ensembl"/>
        </authorList>
    </citation>
    <scope>IDENTIFICATION</scope>
</reference>
<dbReference type="PANTHER" id="PTHR13518">
    <property type="entry name" value="PUTATIVE TREBLE-CLEF ZINC-FINGER C2ORF42 FAMILY MEMBER"/>
    <property type="match status" value="1"/>
</dbReference>
<organism evidence="2 3">
    <name type="scientific">Ficedula albicollis</name>
    <name type="common">Collared flycatcher</name>
    <name type="synonym">Muscicapa albicollis</name>
    <dbReference type="NCBI Taxonomy" id="59894"/>
    <lineage>
        <taxon>Eukaryota</taxon>
        <taxon>Metazoa</taxon>
        <taxon>Chordata</taxon>
        <taxon>Craniata</taxon>
        <taxon>Vertebrata</taxon>
        <taxon>Euteleostomi</taxon>
        <taxon>Archelosauria</taxon>
        <taxon>Archosauria</taxon>
        <taxon>Dinosauria</taxon>
        <taxon>Saurischia</taxon>
        <taxon>Theropoda</taxon>
        <taxon>Coelurosauria</taxon>
        <taxon>Aves</taxon>
        <taxon>Neognathae</taxon>
        <taxon>Neoaves</taxon>
        <taxon>Telluraves</taxon>
        <taxon>Australaves</taxon>
        <taxon>Passeriformes</taxon>
        <taxon>Muscicapidae</taxon>
        <taxon>Ficedula</taxon>
    </lineage>
</organism>
<dbReference type="InterPro" id="IPR026049">
    <property type="entry name" value="C2orf42"/>
</dbReference>
<accession>A0A803VF56</accession>
<dbReference type="Proteomes" id="UP000016665">
    <property type="component" value="Chromosome 22"/>
</dbReference>
<dbReference type="Ensembl" id="ENSFALT00000032402.1">
    <property type="protein sequence ID" value="ENSFALP00000021362.1"/>
    <property type="gene ID" value="ENSFALG00000024733.1"/>
</dbReference>
<feature type="region of interest" description="Disordered" evidence="1">
    <location>
        <begin position="318"/>
        <end position="384"/>
    </location>
</feature>
<feature type="compositionally biased region" description="Basic and acidic residues" evidence="1">
    <location>
        <begin position="322"/>
        <end position="347"/>
    </location>
</feature>
<dbReference type="PANTHER" id="PTHR13518:SF1">
    <property type="entry name" value="C2ORF42 HOMOLOG"/>
    <property type="match status" value="1"/>
</dbReference>
<name>A0A803VF56_FICAL</name>
<reference evidence="2" key="2">
    <citation type="submission" date="2025-08" db="UniProtKB">
        <authorList>
            <consortium name="Ensembl"/>
        </authorList>
    </citation>
    <scope>IDENTIFICATION</scope>
</reference>
<feature type="compositionally biased region" description="Basic and acidic residues" evidence="1">
    <location>
        <begin position="238"/>
        <end position="248"/>
    </location>
</feature>
<feature type="compositionally biased region" description="Pro residues" evidence="1">
    <location>
        <begin position="249"/>
        <end position="264"/>
    </location>
</feature>
<sequence length="526" mass="56343">MGYGIPRGQLHGLRSSCGTSGAAPGVGIWGEWMLKSPRGSDPAVEPPEQPQVLRFVVGGIWNPPRAAPWAQIQLWNLWSSSSCWELTCPARGGRWGGSGVKAQGRAVPCAPWGLWVTIPPSVPPPGPQGPGPLLAPDPAQPGPRRSSLRKPPVASSSSSSSSLKRHGCPQALDESQVSLSFQEWLGSVTERIHQTMHYQFEGHPEPLVFHIPQSFFEALQQRISSGSGKKRLPNSTTGDEKGENREKPWGPPAPPLSPLCPSRPPRAAGFPHPPVLLRGSAAAHLQRQRQEEAAQLHHGLRAQGRAAPGHLLQVHLAHHQRPAGEADLRHARGAAGDHPELRAEPRRLLRALPQPPRGGGEPGRGPRETAPAAAPGAADLPQSRSFPVPCVSPVPPGSSTPLVTGCCGDRRGQWGWGQRGHEGIVVTGCCGGSMWGTEGRGWGQEGTVGMACEDTWALWAQGTVGQVDIMGGHRDILGMGHMDMGAWWHSDTWGQNTQLLWWQDHTWAGHPVPRPVPPVPPPPRVP</sequence>
<protein>
    <submittedName>
        <fullName evidence="2">Uncharacterized protein</fullName>
    </submittedName>
</protein>
<feature type="compositionally biased region" description="Polar residues" evidence="1">
    <location>
        <begin position="223"/>
        <end position="237"/>
    </location>
</feature>
<evidence type="ECO:0000313" key="2">
    <source>
        <dbReference type="Ensembl" id="ENSFALP00000021362.1"/>
    </source>
</evidence>
<proteinExistence type="predicted"/>
<feature type="compositionally biased region" description="Low complexity" evidence="1">
    <location>
        <begin position="368"/>
        <end position="384"/>
    </location>
</feature>